<proteinExistence type="predicted"/>
<evidence type="ECO:0000313" key="3">
    <source>
        <dbReference type="Proteomes" id="UP000638188"/>
    </source>
</evidence>
<protein>
    <recommendedName>
        <fullName evidence="1">DUF2007 domain-containing protein</fullName>
    </recommendedName>
</protein>
<gene>
    <name evidence="2" type="ORF">GCM10007418_18690</name>
</gene>
<dbReference type="Proteomes" id="UP000638188">
    <property type="component" value="Unassembled WGS sequence"/>
</dbReference>
<comment type="caution">
    <text evidence="2">The sequence shown here is derived from an EMBL/GenBank/DDBJ whole genome shotgun (WGS) entry which is preliminary data.</text>
</comment>
<feature type="domain" description="DUF2007" evidence="1">
    <location>
        <begin position="1"/>
        <end position="67"/>
    </location>
</feature>
<name>A0ABQ1PM75_9GAMM</name>
<dbReference type="RefSeq" id="WP_150278382.1">
    <property type="nucleotide sequence ID" value="NZ_BMFF01000003.1"/>
</dbReference>
<dbReference type="InterPro" id="IPR018551">
    <property type="entry name" value="DUF2007"/>
</dbReference>
<evidence type="ECO:0000313" key="2">
    <source>
        <dbReference type="EMBL" id="GGC99671.1"/>
    </source>
</evidence>
<dbReference type="EMBL" id="BMFF01000003">
    <property type="protein sequence ID" value="GGC99671.1"/>
    <property type="molecule type" value="Genomic_DNA"/>
</dbReference>
<accession>A0ABQ1PM75</accession>
<keyword evidence="3" id="KW-1185">Reference proteome</keyword>
<evidence type="ECO:0000259" key="1">
    <source>
        <dbReference type="Pfam" id="PF09413"/>
    </source>
</evidence>
<reference evidence="3" key="1">
    <citation type="journal article" date="2019" name="Int. J. Syst. Evol. Microbiol.">
        <title>The Global Catalogue of Microorganisms (GCM) 10K type strain sequencing project: providing services to taxonomists for standard genome sequencing and annotation.</title>
        <authorList>
            <consortium name="The Broad Institute Genomics Platform"/>
            <consortium name="The Broad Institute Genome Sequencing Center for Infectious Disease"/>
            <person name="Wu L."/>
            <person name="Ma J."/>
        </authorList>
    </citation>
    <scope>NUCLEOTIDE SEQUENCE [LARGE SCALE GENOMIC DNA]</scope>
    <source>
        <strain evidence="3">CGMCC 1.12482</strain>
    </source>
</reference>
<organism evidence="2 3">
    <name type="scientific">Halopseudomonas salina</name>
    <dbReference type="NCBI Taxonomy" id="1323744"/>
    <lineage>
        <taxon>Bacteria</taxon>
        <taxon>Pseudomonadati</taxon>
        <taxon>Pseudomonadota</taxon>
        <taxon>Gammaproteobacteria</taxon>
        <taxon>Pseudomonadales</taxon>
        <taxon>Pseudomonadaceae</taxon>
        <taxon>Halopseudomonas</taxon>
    </lineage>
</organism>
<sequence length="79" mass="8884">MLCAYKPQDMSEAHLLRQLLTDHHINCYLSGEYLQGGMGELPAMDLLGLWVAPEDLGLARELIGDWQQATPIMPEMDDL</sequence>
<dbReference type="Pfam" id="PF09413">
    <property type="entry name" value="DUF2007"/>
    <property type="match status" value="1"/>
</dbReference>